<dbReference type="EMBL" id="HBUF01341169">
    <property type="protein sequence ID" value="CAG6703706.1"/>
    <property type="molecule type" value="Transcribed_RNA"/>
</dbReference>
<dbReference type="EMBL" id="HBUF01341170">
    <property type="protein sequence ID" value="CAG6703712.1"/>
    <property type="molecule type" value="Transcribed_RNA"/>
</dbReference>
<dbReference type="EMBL" id="HBUF01341168">
    <property type="protein sequence ID" value="CAG6703701.1"/>
    <property type="molecule type" value="Transcribed_RNA"/>
</dbReference>
<name>A0A8D8XNK3_9HEMI</name>
<reference evidence="1" key="1">
    <citation type="submission" date="2021-05" db="EMBL/GenBank/DDBJ databases">
        <authorList>
            <person name="Alioto T."/>
            <person name="Alioto T."/>
            <person name="Gomez Garrido J."/>
        </authorList>
    </citation>
    <scope>NUCLEOTIDE SEQUENCE</scope>
</reference>
<dbReference type="EMBL" id="HBUF01069491">
    <property type="protein sequence ID" value="CAG6629008.1"/>
    <property type="molecule type" value="Transcribed_RNA"/>
</dbReference>
<accession>A0A8D8XNK3</accession>
<protein>
    <submittedName>
        <fullName evidence="1">Uncharacterized protein</fullName>
    </submittedName>
</protein>
<dbReference type="EMBL" id="HBUF01650688">
    <property type="protein sequence ID" value="CAG6786875.1"/>
    <property type="molecule type" value="Transcribed_RNA"/>
</dbReference>
<dbReference type="EMBL" id="HBUF01341165">
    <property type="protein sequence ID" value="CAG6703685.1"/>
    <property type="molecule type" value="Transcribed_RNA"/>
</dbReference>
<dbReference type="EMBL" id="HBUF01650689">
    <property type="protein sequence ID" value="CAG6786878.1"/>
    <property type="molecule type" value="Transcribed_RNA"/>
</dbReference>
<dbReference type="EMBL" id="HBUF01069493">
    <property type="protein sequence ID" value="CAG6629016.1"/>
    <property type="molecule type" value="Transcribed_RNA"/>
</dbReference>
<evidence type="ECO:0000313" key="1">
    <source>
        <dbReference type="EMBL" id="CAG6703712.1"/>
    </source>
</evidence>
<dbReference type="AlphaFoldDB" id="A0A8D8XNK3"/>
<dbReference type="EMBL" id="HBUF01341167">
    <property type="protein sequence ID" value="CAG6703695.1"/>
    <property type="molecule type" value="Transcribed_RNA"/>
</dbReference>
<dbReference type="EMBL" id="HBUF01069494">
    <property type="protein sequence ID" value="CAG6629020.1"/>
    <property type="molecule type" value="Transcribed_RNA"/>
</dbReference>
<dbReference type="EMBL" id="HBUF01069492">
    <property type="protein sequence ID" value="CAG6629012.1"/>
    <property type="molecule type" value="Transcribed_RNA"/>
</dbReference>
<organism evidence="1">
    <name type="scientific">Cacopsylla melanoneura</name>
    <dbReference type="NCBI Taxonomy" id="428564"/>
    <lineage>
        <taxon>Eukaryota</taxon>
        <taxon>Metazoa</taxon>
        <taxon>Ecdysozoa</taxon>
        <taxon>Arthropoda</taxon>
        <taxon>Hexapoda</taxon>
        <taxon>Insecta</taxon>
        <taxon>Pterygota</taxon>
        <taxon>Neoptera</taxon>
        <taxon>Paraneoptera</taxon>
        <taxon>Hemiptera</taxon>
        <taxon>Sternorrhyncha</taxon>
        <taxon>Psylloidea</taxon>
        <taxon>Psyllidae</taxon>
        <taxon>Psyllinae</taxon>
        <taxon>Cacopsylla</taxon>
    </lineage>
</organism>
<dbReference type="EMBL" id="HBUF01650690">
    <property type="protein sequence ID" value="CAG6786881.1"/>
    <property type="molecule type" value="Transcribed_RNA"/>
</dbReference>
<dbReference type="EMBL" id="HBUF01341166">
    <property type="protein sequence ID" value="CAG6703690.1"/>
    <property type="molecule type" value="Transcribed_RNA"/>
</dbReference>
<sequence length="115" mass="12956">MFKDKMDCPQTKFLQLEVTQPIAMQNLRALILMIKLYQETSMEQISMGLHQLQNTWTQPPLVISPPLIWKEGKASTPTPLVMPLLLPSLSSIHSSRQMHSPVLISCSLQSSVPKC</sequence>
<proteinExistence type="predicted"/>